<keyword evidence="2" id="KW-1003">Cell membrane</keyword>
<dbReference type="EMBL" id="CP036261">
    <property type="protein sequence ID" value="QDS88874.1"/>
    <property type="molecule type" value="Genomic_DNA"/>
</dbReference>
<keyword evidence="4 8" id="KW-0812">Transmembrane</keyword>
<feature type="transmembrane region" description="Helical" evidence="8">
    <location>
        <begin position="59"/>
        <end position="78"/>
    </location>
</feature>
<reference evidence="9 10" key="1">
    <citation type="submission" date="2019-02" db="EMBL/GenBank/DDBJ databases">
        <title>Deep-cultivation of Planctomycetes and their phenomic and genomic characterization uncovers novel biology.</title>
        <authorList>
            <person name="Wiegand S."/>
            <person name="Jogler M."/>
            <person name="Boedeker C."/>
            <person name="Pinto D."/>
            <person name="Vollmers J."/>
            <person name="Rivas-Marin E."/>
            <person name="Kohn T."/>
            <person name="Peeters S.H."/>
            <person name="Heuer A."/>
            <person name="Rast P."/>
            <person name="Oberbeckmann S."/>
            <person name="Bunk B."/>
            <person name="Jeske O."/>
            <person name="Meyerdierks A."/>
            <person name="Storesund J.E."/>
            <person name="Kallscheuer N."/>
            <person name="Luecker S."/>
            <person name="Lage O.M."/>
            <person name="Pohl T."/>
            <person name="Merkel B.J."/>
            <person name="Hornburger P."/>
            <person name="Mueller R.-W."/>
            <person name="Bruemmer F."/>
            <person name="Labrenz M."/>
            <person name="Spormann A.M."/>
            <person name="Op den Camp H."/>
            <person name="Overmann J."/>
            <person name="Amann R."/>
            <person name="Jetten M.S.M."/>
            <person name="Mascher T."/>
            <person name="Medema M.H."/>
            <person name="Devos D.P."/>
            <person name="Kaster A.-K."/>
            <person name="Ovreas L."/>
            <person name="Rohde M."/>
            <person name="Galperin M.Y."/>
            <person name="Jogler C."/>
        </authorList>
    </citation>
    <scope>NUCLEOTIDE SEQUENCE [LARGE SCALE GENOMIC DNA]</scope>
    <source>
        <strain evidence="9 10">EC9</strain>
    </source>
</reference>
<keyword evidence="3" id="KW-0645">Protease</keyword>
<evidence type="ECO:0000256" key="2">
    <source>
        <dbReference type="ARBA" id="ARBA00022475"/>
    </source>
</evidence>
<sequence>MTTETPHALPSRGVRSFYSFLPNWLSIDRFGLGLLLVLAAAYIPLSLRLARWLWYRDHYSFFPLGIAAGLALIVAAFSDPSYKPTSKWLRRSLIAIAFLSLLVATLLVSPWLAGVSSMFLLAALIYSLGGGQVAKKALPAWLLLWLVIPIPLSYDRELIVFLQGIATHLSSGILDLFGYRHMVDGVVLRLPSQSYQVEEACSGVQSLFSALFCTGLYLILNKAGVVRSLLVLVAAFFWVLVANISRIVAVVVLKEEFALPVDVGVYHQMLGVIFFALTLLAIFSTERFLCFLWPASIPPYWHKEHEAKAGDTKPKRKRKRRPISSFLGARERRVVLGLFGTLALVQYTSIALGGSMASASRADIELLAQPCGDLVPPTLGGWRNVEYQHVVRESGNVNGEVSQLWIMSKGALRAQASIDGPYTNGWHYLTDCYRGQGWEDTNIKFSTYRDAGFDRGGDFMAFDVAKEPEQYGLVTTGLFDNEFRGFLAPEVKKMQRHAGRLNDLLRLVKSLFGGGDATVAKSDSLSFQIQVFCQSPEPLTDVERGDLADLFHRFRQHVAPLGDSVGTDSQ</sequence>
<accession>A0A517M1W5</accession>
<dbReference type="Proteomes" id="UP000319557">
    <property type="component" value="Chromosome"/>
</dbReference>
<evidence type="ECO:0000256" key="4">
    <source>
        <dbReference type="ARBA" id="ARBA00022692"/>
    </source>
</evidence>
<feature type="transmembrane region" description="Helical" evidence="8">
    <location>
        <begin position="226"/>
        <end position="253"/>
    </location>
</feature>
<name>A0A517M1W5_9BACT</name>
<organism evidence="9 10">
    <name type="scientific">Rosistilla ulvae</name>
    <dbReference type="NCBI Taxonomy" id="1930277"/>
    <lineage>
        <taxon>Bacteria</taxon>
        <taxon>Pseudomonadati</taxon>
        <taxon>Planctomycetota</taxon>
        <taxon>Planctomycetia</taxon>
        <taxon>Pirellulales</taxon>
        <taxon>Pirellulaceae</taxon>
        <taxon>Rosistilla</taxon>
    </lineage>
</organism>
<evidence type="ECO:0000313" key="9">
    <source>
        <dbReference type="EMBL" id="QDS88874.1"/>
    </source>
</evidence>
<dbReference type="AlphaFoldDB" id="A0A517M1W5"/>
<evidence type="ECO:0000256" key="7">
    <source>
        <dbReference type="ARBA" id="ARBA00023136"/>
    </source>
</evidence>
<feature type="transmembrane region" description="Helical" evidence="8">
    <location>
        <begin position="30"/>
        <end position="47"/>
    </location>
</feature>
<gene>
    <name evidence="9" type="ORF">EC9_30690</name>
</gene>
<dbReference type="GO" id="GO:0006508">
    <property type="term" value="P:proteolysis"/>
    <property type="evidence" value="ECO:0007669"/>
    <property type="project" value="UniProtKB-KW"/>
</dbReference>
<proteinExistence type="predicted"/>
<feature type="transmembrane region" description="Helical" evidence="8">
    <location>
        <begin position="334"/>
        <end position="352"/>
    </location>
</feature>
<dbReference type="InterPro" id="IPR026392">
    <property type="entry name" value="Exo/Archaeosortase_dom"/>
</dbReference>
<protein>
    <submittedName>
        <fullName evidence="9">Transmembrane exosortase (Exosortase_EpsH)</fullName>
    </submittedName>
</protein>
<dbReference type="Pfam" id="PF09721">
    <property type="entry name" value="Exosortase_EpsH"/>
    <property type="match status" value="1"/>
</dbReference>
<evidence type="ECO:0000256" key="3">
    <source>
        <dbReference type="ARBA" id="ARBA00022670"/>
    </source>
</evidence>
<dbReference type="NCBIfam" id="NF033780">
    <property type="entry name" value="exosort_XrtU_C"/>
    <property type="match status" value="1"/>
</dbReference>
<dbReference type="OrthoDB" id="292749at2"/>
<dbReference type="GO" id="GO:0008233">
    <property type="term" value="F:peptidase activity"/>
    <property type="evidence" value="ECO:0007669"/>
    <property type="project" value="UniProtKB-KW"/>
</dbReference>
<evidence type="ECO:0000256" key="5">
    <source>
        <dbReference type="ARBA" id="ARBA00022801"/>
    </source>
</evidence>
<evidence type="ECO:0000256" key="8">
    <source>
        <dbReference type="SAM" id="Phobius"/>
    </source>
</evidence>
<dbReference type="NCBIfam" id="TIGR04178">
    <property type="entry name" value="exo_archaeo"/>
    <property type="match status" value="1"/>
</dbReference>
<keyword evidence="7 8" id="KW-0472">Membrane</keyword>
<keyword evidence="6 8" id="KW-1133">Transmembrane helix</keyword>
<dbReference type="InterPro" id="IPR019127">
    <property type="entry name" value="Exosortase"/>
</dbReference>
<dbReference type="RefSeq" id="WP_145346390.1">
    <property type="nucleotide sequence ID" value="NZ_CP036261.1"/>
</dbReference>
<dbReference type="KEGG" id="ruv:EC9_30690"/>
<dbReference type="GO" id="GO:0005886">
    <property type="term" value="C:plasma membrane"/>
    <property type="evidence" value="ECO:0007669"/>
    <property type="project" value="UniProtKB-SubCell"/>
</dbReference>
<keyword evidence="10" id="KW-1185">Reference proteome</keyword>
<evidence type="ECO:0000256" key="1">
    <source>
        <dbReference type="ARBA" id="ARBA00004651"/>
    </source>
</evidence>
<keyword evidence="5" id="KW-0378">Hydrolase</keyword>
<evidence type="ECO:0000256" key="6">
    <source>
        <dbReference type="ARBA" id="ARBA00022989"/>
    </source>
</evidence>
<comment type="subcellular location">
    <subcellularLocation>
        <location evidence="1">Cell membrane</location>
        <topology evidence="1">Multi-pass membrane protein</topology>
    </subcellularLocation>
</comment>
<feature type="transmembrane region" description="Helical" evidence="8">
    <location>
        <begin position="93"/>
        <end position="126"/>
    </location>
</feature>
<evidence type="ECO:0000313" key="10">
    <source>
        <dbReference type="Proteomes" id="UP000319557"/>
    </source>
</evidence>
<feature type="transmembrane region" description="Helical" evidence="8">
    <location>
        <begin position="265"/>
        <end position="284"/>
    </location>
</feature>